<evidence type="ECO:0000259" key="5">
    <source>
        <dbReference type="PROSITE" id="PS51078"/>
    </source>
</evidence>
<evidence type="ECO:0000259" key="4">
    <source>
        <dbReference type="PROSITE" id="PS51077"/>
    </source>
</evidence>
<comment type="caution">
    <text evidence="6">The sequence shown here is derived from an EMBL/GenBank/DDBJ whole genome shotgun (WGS) entry which is preliminary data.</text>
</comment>
<proteinExistence type="predicted"/>
<dbReference type="InterPro" id="IPR014757">
    <property type="entry name" value="Tscrpt_reg_IclR_C"/>
</dbReference>
<dbReference type="PROSITE" id="PS51078">
    <property type="entry name" value="ICLR_ED"/>
    <property type="match status" value="1"/>
</dbReference>
<protein>
    <submittedName>
        <fullName evidence="6">Transcriptional regulator</fullName>
    </submittedName>
</protein>
<dbReference type="InterPro" id="IPR005471">
    <property type="entry name" value="Tscrpt_reg_IclR_N"/>
</dbReference>
<dbReference type="Proteomes" id="UP000241895">
    <property type="component" value="Unassembled WGS sequence"/>
</dbReference>
<dbReference type="EMBL" id="PXNS01000013">
    <property type="protein sequence ID" value="PTL92005.1"/>
    <property type="molecule type" value="Genomic_DNA"/>
</dbReference>
<evidence type="ECO:0000256" key="1">
    <source>
        <dbReference type="ARBA" id="ARBA00023015"/>
    </source>
</evidence>
<evidence type="ECO:0000256" key="2">
    <source>
        <dbReference type="ARBA" id="ARBA00023125"/>
    </source>
</evidence>
<dbReference type="SMART" id="SM00346">
    <property type="entry name" value="HTH_ICLR"/>
    <property type="match status" value="1"/>
</dbReference>
<dbReference type="PANTHER" id="PTHR30136">
    <property type="entry name" value="HELIX-TURN-HELIX TRANSCRIPTIONAL REGULATOR, ICLR FAMILY"/>
    <property type="match status" value="1"/>
</dbReference>
<dbReference type="Gene3D" id="3.30.450.40">
    <property type="match status" value="1"/>
</dbReference>
<gene>
    <name evidence="6" type="ORF">C6W88_18335</name>
</gene>
<dbReference type="SUPFAM" id="SSF46785">
    <property type="entry name" value="Winged helix' DNA-binding domain"/>
    <property type="match status" value="1"/>
</dbReference>
<reference evidence="6 7" key="1">
    <citation type="submission" date="2018-03" db="EMBL/GenBank/DDBJ databases">
        <authorList>
            <person name="Zhou J."/>
            <person name="Li X."/>
            <person name="Xue M."/>
            <person name="Yin J."/>
        </authorList>
    </citation>
    <scope>NUCLEOTIDE SEQUENCE [LARGE SCALE GENOMIC DNA]</scope>
    <source>
        <strain evidence="6 7">SYSU ZJ2214</strain>
    </source>
</reference>
<dbReference type="Pfam" id="PF01614">
    <property type="entry name" value="IclR_C"/>
    <property type="match status" value="1"/>
</dbReference>
<evidence type="ECO:0000256" key="3">
    <source>
        <dbReference type="ARBA" id="ARBA00023163"/>
    </source>
</evidence>
<dbReference type="InterPro" id="IPR036390">
    <property type="entry name" value="WH_DNA-bd_sf"/>
</dbReference>
<organism evidence="6 7">
    <name type="scientific">Halomonas litopenaei</name>
    <dbReference type="NCBI Taxonomy" id="2109328"/>
    <lineage>
        <taxon>Bacteria</taxon>
        <taxon>Pseudomonadati</taxon>
        <taxon>Pseudomonadota</taxon>
        <taxon>Gammaproteobacteria</taxon>
        <taxon>Oceanospirillales</taxon>
        <taxon>Halomonadaceae</taxon>
        <taxon>Halomonas</taxon>
    </lineage>
</organism>
<sequence length="267" mass="29229">MNQGGAMDELIPPKDRSGTQTLSRGLEVLQCVGRGISTIKALSQAMQLPRSTVARSLSCLVRDGYLHKVPYKGYYLGAKLIELGERAAEQQPLVDIARPYLEALAEQTRDTVHFGVLDGGDVLYLCKLPGKRTLEMRSRTGGRMPALATALGKAMLASKDPSSWPAYYAAVQRVARPREDAPALKSFAEVRHDLKEADVRGWSFDWEENEYGIRCVSAPVKNHVDNAVAAVSVTSVISFMPRDRMAALGPQVKRTADTISRALRGES</sequence>
<evidence type="ECO:0000313" key="7">
    <source>
        <dbReference type="Proteomes" id="UP000241895"/>
    </source>
</evidence>
<feature type="domain" description="HTH iclR-type" evidence="4">
    <location>
        <begin position="19"/>
        <end position="78"/>
    </location>
</feature>
<dbReference type="Gene3D" id="1.10.10.10">
    <property type="entry name" value="Winged helix-like DNA-binding domain superfamily/Winged helix DNA-binding domain"/>
    <property type="match status" value="1"/>
</dbReference>
<dbReference type="SUPFAM" id="SSF55781">
    <property type="entry name" value="GAF domain-like"/>
    <property type="match status" value="1"/>
</dbReference>
<keyword evidence="1" id="KW-0805">Transcription regulation</keyword>
<dbReference type="InterPro" id="IPR036388">
    <property type="entry name" value="WH-like_DNA-bd_sf"/>
</dbReference>
<name>A0ABX5ITW4_9GAMM</name>
<dbReference type="PROSITE" id="PS51077">
    <property type="entry name" value="HTH_ICLR"/>
    <property type="match status" value="1"/>
</dbReference>
<dbReference type="InterPro" id="IPR029016">
    <property type="entry name" value="GAF-like_dom_sf"/>
</dbReference>
<keyword evidence="3" id="KW-0804">Transcription</keyword>
<keyword evidence="2" id="KW-0238">DNA-binding</keyword>
<feature type="domain" description="IclR-ED" evidence="5">
    <location>
        <begin position="79"/>
        <end position="265"/>
    </location>
</feature>
<dbReference type="Pfam" id="PF09339">
    <property type="entry name" value="HTH_IclR"/>
    <property type="match status" value="1"/>
</dbReference>
<dbReference type="PANTHER" id="PTHR30136:SF35">
    <property type="entry name" value="HTH-TYPE TRANSCRIPTIONAL REGULATOR RV1719"/>
    <property type="match status" value="1"/>
</dbReference>
<dbReference type="InterPro" id="IPR050707">
    <property type="entry name" value="HTH_MetabolicPath_Reg"/>
</dbReference>
<keyword evidence="7" id="KW-1185">Reference proteome</keyword>
<accession>A0ABX5ITW4</accession>
<evidence type="ECO:0000313" key="6">
    <source>
        <dbReference type="EMBL" id="PTL92005.1"/>
    </source>
</evidence>